<proteinExistence type="predicted"/>
<feature type="domain" description="MHC class I-like antigen recognition-like" evidence="2">
    <location>
        <begin position="7"/>
        <end position="97"/>
    </location>
</feature>
<dbReference type="Gene3D" id="3.30.500.10">
    <property type="entry name" value="MHC class I-like antigen recognition-like"/>
    <property type="match status" value="1"/>
</dbReference>
<dbReference type="PANTHER" id="PTHR16675">
    <property type="entry name" value="MHC CLASS I-RELATED"/>
    <property type="match status" value="1"/>
</dbReference>
<reference evidence="3" key="1">
    <citation type="submission" date="2025-08" db="UniProtKB">
        <authorList>
            <consortium name="Ensembl"/>
        </authorList>
    </citation>
    <scope>IDENTIFICATION</scope>
</reference>
<dbReference type="GO" id="GO:0006955">
    <property type="term" value="P:immune response"/>
    <property type="evidence" value="ECO:0007669"/>
    <property type="project" value="TreeGrafter"/>
</dbReference>
<evidence type="ECO:0000313" key="4">
    <source>
        <dbReference type="Proteomes" id="UP000264820"/>
    </source>
</evidence>
<evidence type="ECO:0000256" key="1">
    <source>
        <dbReference type="ARBA" id="ARBA00023180"/>
    </source>
</evidence>
<keyword evidence="4" id="KW-1185">Reference proteome</keyword>
<dbReference type="InterPro" id="IPR037055">
    <property type="entry name" value="MHC_I-like_Ag-recog_sf"/>
</dbReference>
<dbReference type="GO" id="GO:0005615">
    <property type="term" value="C:extracellular space"/>
    <property type="evidence" value="ECO:0007669"/>
    <property type="project" value="TreeGrafter"/>
</dbReference>
<sequence length="110" mass="12930">MLLLMIHSLKFFQTMSSEIPHFPDYLMVGHLDDVLISRYDSKSRKFEAKLEWMHKVTTDVPHYRERQTQYNIGLEKTLKVNFEIAKERFNQTGGLLTISFALFTLISCSL</sequence>
<dbReference type="InterPro" id="IPR011162">
    <property type="entry name" value="MHC_I/II-like_Ag-recog"/>
</dbReference>
<dbReference type="InterPro" id="IPR011161">
    <property type="entry name" value="MHC_I-like_Ag-recog"/>
</dbReference>
<dbReference type="InterPro" id="IPR050208">
    <property type="entry name" value="MHC_class-I_related"/>
</dbReference>
<protein>
    <recommendedName>
        <fullName evidence="2">MHC class I-like antigen recognition-like domain-containing protein</fullName>
    </recommendedName>
</protein>
<dbReference type="SUPFAM" id="SSF54452">
    <property type="entry name" value="MHC antigen-recognition domain"/>
    <property type="match status" value="1"/>
</dbReference>
<dbReference type="GeneTree" id="ENSGT00940000175658"/>
<name>A0A3Q2Y6D7_HIPCM</name>
<organism evidence="3 4">
    <name type="scientific">Hippocampus comes</name>
    <name type="common">Tiger tail seahorse</name>
    <dbReference type="NCBI Taxonomy" id="109280"/>
    <lineage>
        <taxon>Eukaryota</taxon>
        <taxon>Metazoa</taxon>
        <taxon>Chordata</taxon>
        <taxon>Craniata</taxon>
        <taxon>Vertebrata</taxon>
        <taxon>Euteleostomi</taxon>
        <taxon>Actinopterygii</taxon>
        <taxon>Neopterygii</taxon>
        <taxon>Teleostei</taxon>
        <taxon>Neoteleostei</taxon>
        <taxon>Acanthomorphata</taxon>
        <taxon>Syngnathiaria</taxon>
        <taxon>Syngnathiformes</taxon>
        <taxon>Syngnathoidei</taxon>
        <taxon>Syngnathidae</taxon>
        <taxon>Hippocampus</taxon>
    </lineage>
</organism>
<dbReference type="STRING" id="109280.ENSHCOP00000008586"/>
<dbReference type="OMA" id="GHHETQF"/>
<dbReference type="Proteomes" id="UP000264820">
    <property type="component" value="Unplaced"/>
</dbReference>
<keyword evidence="1" id="KW-0325">Glycoprotein</keyword>
<dbReference type="Ensembl" id="ENSHCOT00000000043.1">
    <property type="protein sequence ID" value="ENSHCOP00000008586.1"/>
    <property type="gene ID" value="ENSHCOG00000010862.1"/>
</dbReference>
<evidence type="ECO:0000313" key="3">
    <source>
        <dbReference type="Ensembl" id="ENSHCOP00000008586.1"/>
    </source>
</evidence>
<dbReference type="PANTHER" id="PTHR16675:SF237">
    <property type="entry name" value="MHC CLASS I ANTIGEN TRANSCRIPT VARIANT 1-RELATED"/>
    <property type="match status" value="1"/>
</dbReference>
<reference evidence="3" key="2">
    <citation type="submission" date="2025-09" db="UniProtKB">
        <authorList>
            <consortium name="Ensembl"/>
        </authorList>
    </citation>
    <scope>IDENTIFICATION</scope>
</reference>
<dbReference type="GO" id="GO:0009897">
    <property type="term" value="C:external side of plasma membrane"/>
    <property type="evidence" value="ECO:0007669"/>
    <property type="project" value="TreeGrafter"/>
</dbReference>
<evidence type="ECO:0000259" key="2">
    <source>
        <dbReference type="Pfam" id="PF00129"/>
    </source>
</evidence>
<dbReference type="Pfam" id="PF00129">
    <property type="entry name" value="MHC_I"/>
    <property type="match status" value="1"/>
</dbReference>
<accession>A0A3Q2Y6D7</accession>
<dbReference type="AlphaFoldDB" id="A0A3Q2Y6D7"/>